<evidence type="ECO:0000256" key="1">
    <source>
        <dbReference type="SAM" id="MobiDB-lite"/>
    </source>
</evidence>
<dbReference type="PANTHER" id="PTHR44329">
    <property type="entry name" value="SERINE/THREONINE-PROTEIN KINASE TNNI3K-RELATED"/>
    <property type="match status" value="1"/>
</dbReference>
<sequence>MVAVKQIDWDKSSSGEQEQRAFEREVAVLMRTCHENLVQFLGISSIERPFRIITEFCAGGCVFSLLHNQELLLSWSQKLRICIHVAKAMKYLHEFNPQVIHRDLKSLNLLLSSPVKSQEDAPFIKVSDFGLARIKWQAPDSSWGKMTRAAGTCHWMAPEVFVSHTYDEKVDLYSYAMILFEVICQEIPFEDQNPADIGRLAVKGCRPDLASVPEECPEILCKLMQCCWAGTPQKRPPFSEILPLLDQVELPGVKARTSSTEPRAAPPPVSESSHTKPSLPKVAEELDAMMPVSDGMSDTTRAIYRRSPLHLTKGSWLDVPESVSVTSAAQRADINRAVHLIKGKVLDAPRGASRSCSDFSLRWQDSSDLGLPPSSGSQVEVHRPQSAPTSVAAAVRATGRCALVAGAAGLALSRRRSEDSRSVARGAQELSRDASPNREALLRDLLTFSSVFMVVWVFIFPGSAWVGSSVQYDGWLRSIFEMFFSDLGPSSLLLKYNRFGSLLEWMHAVPGAVWCLLAPLQLVPECRAWLGEKHEDAGRLMLSAAAVLMVGFLLIDANHLTADRVDFATGGSLADAADAWSTSVATWLPPFNQGGMYVIAAWFVNTGIQTFRSGTAHAADHGSWALRHAAAGLWVAAQRPMFAAVRVVQGMLGFGGSLAQADAFYCSAYVVTAAYIAFAEVAIRGRSEKALQPKWSFEKVPSLIPSPLERDRGLLGRSCAGKPPSMLRTEMSRMTSRSDATKFSALPWTGYMSGKLSEAATLTETARSEAAGDECSSVGEGRCASHGPWPTRVAFEGPGRAMISVIMPCRNGWPFLPWAVDDLASSSTPLEILVCDDGSSDGSEKWLKALEAQSPQSQESQPEERIFLPERAEEQREEEQPEERGFVQQVPWPGEDGSTPTPAAVAAKLQSAGHRLVVLSSGGRGQGAAQNACLEAASSPLIGLMDADDRGDPERFARLLEALNKNPDWDGACSAVRIFGSVSEGMARYVQWQNSLLEPEELMLNRFVEIPGLHQSGLYPRSLLWQKLQGYRDLPGWPIDIDTWMRLAESGARIGKVPDELYGWRQHVLQSTRNHGRCGLERLRVCKAHFLLRSLPPQVRRLEIWSTGHTLNSWSETLQAQIHALAESEDKEHASVTELLLVSWRPKGGRRGGAARRAPEGGGGAAARATVTTAAEDEAAEAQSTGSFRAQGEKRQRQTMEISVLTTERITPPPPIPLESDSESEFVARVFAFGSEKLREKARQSIETGRGQGGCALAPRVSRWGQRVTRAAPSTWAAKTCRAAGDHVRGADGRFLGF</sequence>
<proteinExistence type="predicted"/>
<dbReference type="GO" id="GO:0005524">
    <property type="term" value="F:ATP binding"/>
    <property type="evidence" value="ECO:0007669"/>
    <property type="project" value="InterPro"/>
</dbReference>
<dbReference type="CDD" id="cd00761">
    <property type="entry name" value="Glyco_tranf_GTA_type"/>
    <property type="match status" value="1"/>
</dbReference>
<dbReference type="InterPro" id="IPR051681">
    <property type="entry name" value="Ser/Thr_Kinases-Pseudokinases"/>
</dbReference>
<feature type="domain" description="Protein kinase" evidence="2">
    <location>
        <begin position="1"/>
        <end position="250"/>
    </location>
</feature>
<dbReference type="SMART" id="SM00220">
    <property type="entry name" value="S_TKc"/>
    <property type="match status" value="1"/>
</dbReference>
<dbReference type="Pfam" id="PF00535">
    <property type="entry name" value="Glycos_transf_2"/>
    <property type="match status" value="2"/>
</dbReference>
<dbReference type="InterPro" id="IPR000719">
    <property type="entry name" value="Prot_kinase_dom"/>
</dbReference>
<feature type="region of interest" description="Disordered" evidence="1">
    <location>
        <begin position="1147"/>
        <end position="1198"/>
    </location>
</feature>
<dbReference type="Gene3D" id="1.10.510.10">
    <property type="entry name" value="Transferase(Phosphotransferase) domain 1"/>
    <property type="match status" value="1"/>
</dbReference>
<dbReference type="SUPFAM" id="SSF56112">
    <property type="entry name" value="Protein kinase-like (PK-like)"/>
    <property type="match status" value="1"/>
</dbReference>
<dbReference type="EMBL" id="LSRX01000456">
    <property type="protein sequence ID" value="OLP96752.1"/>
    <property type="molecule type" value="Genomic_DNA"/>
</dbReference>
<keyword evidence="4" id="KW-1185">Reference proteome</keyword>
<feature type="region of interest" description="Disordered" evidence="1">
    <location>
        <begin position="255"/>
        <end position="278"/>
    </location>
</feature>
<dbReference type="GO" id="GO:0004674">
    <property type="term" value="F:protein serine/threonine kinase activity"/>
    <property type="evidence" value="ECO:0007669"/>
    <property type="project" value="TreeGrafter"/>
</dbReference>
<evidence type="ECO:0000313" key="3">
    <source>
        <dbReference type="EMBL" id="OLP96752.1"/>
    </source>
</evidence>
<dbReference type="SUPFAM" id="SSF53448">
    <property type="entry name" value="Nucleotide-diphospho-sugar transferases"/>
    <property type="match status" value="2"/>
</dbReference>
<protein>
    <submittedName>
        <fullName evidence="3">RGS domain-containing serine/threonine-protein kinase A</fullName>
    </submittedName>
</protein>
<reference evidence="3 4" key="1">
    <citation type="submission" date="2016-02" db="EMBL/GenBank/DDBJ databases">
        <title>Genome analysis of coral dinoflagellate symbionts highlights evolutionary adaptations to a symbiotic lifestyle.</title>
        <authorList>
            <person name="Aranda M."/>
            <person name="Li Y."/>
            <person name="Liew Y.J."/>
            <person name="Baumgarten S."/>
            <person name="Simakov O."/>
            <person name="Wilson M."/>
            <person name="Piel J."/>
            <person name="Ashoor H."/>
            <person name="Bougouffa S."/>
            <person name="Bajic V.B."/>
            <person name="Ryu T."/>
            <person name="Ravasi T."/>
            <person name="Bayer T."/>
            <person name="Micklem G."/>
            <person name="Kim H."/>
            <person name="Bhak J."/>
            <person name="Lajeunesse T.C."/>
            <person name="Voolstra C.R."/>
        </authorList>
    </citation>
    <scope>NUCLEOTIDE SEQUENCE [LARGE SCALE GENOMIC DNA]</scope>
    <source>
        <strain evidence="3 4">CCMP2467</strain>
    </source>
</reference>
<organism evidence="3 4">
    <name type="scientific">Symbiodinium microadriaticum</name>
    <name type="common">Dinoflagellate</name>
    <name type="synonym">Zooxanthella microadriatica</name>
    <dbReference type="NCBI Taxonomy" id="2951"/>
    <lineage>
        <taxon>Eukaryota</taxon>
        <taxon>Sar</taxon>
        <taxon>Alveolata</taxon>
        <taxon>Dinophyceae</taxon>
        <taxon>Suessiales</taxon>
        <taxon>Symbiodiniaceae</taxon>
        <taxon>Symbiodinium</taxon>
    </lineage>
</organism>
<feature type="region of interest" description="Disordered" evidence="1">
    <location>
        <begin position="871"/>
        <end position="902"/>
    </location>
</feature>
<dbReference type="InterPro" id="IPR029044">
    <property type="entry name" value="Nucleotide-diphossugar_trans"/>
</dbReference>
<accession>A0A1Q9DNK9</accession>
<dbReference type="OrthoDB" id="421718at2759"/>
<dbReference type="InterPro" id="IPR001245">
    <property type="entry name" value="Ser-Thr/Tyr_kinase_cat_dom"/>
</dbReference>
<gene>
    <name evidence="3" type="primary">rckA</name>
    <name evidence="3" type="ORF">AK812_SmicGene20980</name>
</gene>
<dbReference type="InterPro" id="IPR008271">
    <property type="entry name" value="Ser/Thr_kinase_AS"/>
</dbReference>
<keyword evidence="3" id="KW-0808">Transferase</keyword>
<dbReference type="Gene3D" id="3.90.550.10">
    <property type="entry name" value="Spore Coat Polysaccharide Biosynthesis Protein SpsA, Chain A"/>
    <property type="match status" value="2"/>
</dbReference>
<dbReference type="PROSITE" id="PS50011">
    <property type="entry name" value="PROTEIN_KINASE_DOM"/>
    <property type="match status" value="1"/>
</dbReference>
<dbReference type="InterPro" id="IPR011009">
    <property type="entry name" value="Kinase-like_dom_sf"/>
</dbReference>
<dbReference type="PROSITE" id="PS00108">
    <property type="entry name" value="PROTEIN_KINASE_ST"/>
    <property type="match status" value="1"/>
</dbReference>
<dbReference type="CDD" id="cd13999">
    <property type="entry name" value="STKc_MAP3K-like"/>
    <property type="match status" value="1"/>
</dbReference>
<dbReference type="InterPro" id="IPR001173">
    <property type="entry name" value="Glyco_trans_2-like"/>
</dbReference>
<name>A0A1Q9DNK9_SYMMI</name>
<dbReference type="Pfam" id="PF07714">
    <property type="entry name" value="PK_Tyr_Ser-Thr"/>
    <property type="match status" value="1"/>
</dbReference>
<evidence type="ECO:0000313" key="4">
    <source>
        <dbReference type="Proteomes" id="UP000186817"/>
    </source>
</evidence>
<evidence type="ECO:0000259" key="2">
    <source>
        <dbReference type="PROSITE" id="PS50011"/>
    </source>
</evidence>
<keyword evidence="3" id="KW-0418">Kinase</keyword>
<comment type="caution">
    <text evidence="3">The sequence shown here is derived from an EMBL/GenBank/DDBJ whole genome shotgun (WGS) entry which is preliminary data.</text>
</comment>
<dbReference type="Proteomes" id="UP000186817">
    <property type="component" value="Unassembled WGS sequence"/>
</dbReference>